<dbReference type="Gene3D" id="1.25.70.10">
    <property type="entry name" value="Transcription termination factor 3, mitochondrial"/>
    <property type="match status" value="1"/>
</dbReference>
<organism evidence="13 14">
    <name type="scientific">Echeneis naucrates</name>
    <name type="common">Live sharksucker</name>
    <dbReference type="NCBI Taxonomy" id="173247"/>
    <lineage>
        <taxon>Eukaryota</taxon>
        <taxon>Metazoa</taxon>
        <taxon>Chordata</taxon>
        <taxon>Craniata</taxon>
        <taxon>Vertebrata</taxon>
        <taxon>Euteleostomi</taxon>
        <taxon>Actinopterygii</taxon>
        <taxon>Neopterygii</taxon>
        <taxon>Teleostei</taxon>
        <taxon>Neoteleostei</taxon>
        <taxon>Acanthomorphata</taxon>
        <taxon>Carangaria</taxon>
        <taxon>Carangiformes</taxon>
        <taxon>Echeneidae</taxon>
        <taxon>Echeneis</taxon>
    </lineage>
</organism>
<dbReference type="SMART" id="SM00733">
    <property type="entry name" value="Mterf"/>
    <property type="match status" value="6"/>
</dbReference>
<comment type="function">
    <text evidence="12">Transcription termination factor. Binds to a 28 bp region within the tRNA(Leu(uur)) gene at a position immediately adjacent to and downstream of the 16S rRNA gene; this region comprises a tridecamer sequence critical for directing accurate termination. Binds DNA along the major grove and promotes DNA bending and partial unwinding. Promotes base flipping. Transcription termination activity appears to be polarized with highest specificity for transcripts initiated on the light strand.</text>
</comment>
<comment type="subcellular location">
    <subcellularLocation>
        <location evidence="1">Mitochondrion</location>
    </subcellularLocation>
</comment>
<dbReference type="GO" id="GO:0003677">
    <property type="term" value="F:DNA binding"/>
    <property type="evidence" value="ECO:0007669"/>
    <property type="project" value="UniProtKB-KW"/>
</dbReference>
<evidence type="ECO:0000256" key="11">
    <source>
        <dbReference type="ARBA" id="ARBA00023163"/>
    </source>
</evidence>
<dbReference type="Proteomes" id="UP000472264">
    <property type="component" value="Chromosome 11"/>
</dbReference>
<comment type="subunit">
    <text evidence="3">Monomer.</text>
</comment>
<reference evidence="13" key="2">
    <citation type="submission" date="2025-08" db="UniProtKB">
        <authorList>
            <consortium name="Ensembl"/>
        </authorList>
    </citation>
    <scope>IDENTIFICATION</scope>
</reference>
<dbReference type="InParanoid" id="A0A665TQQ2"/>
<dbReference type="Pfam" id="PF02536">
    <property type="entry name" value="mTERF"/>
    <property type="match status" value="1"/>
</dbReference>
<dbReference type="PANTHER" id="PTHR15437">
    <property type="entry name" value="TRANSCRIPTION TERMINATION FACTOR, MITOCHONDRIAL"/>
    <property type="match status" value="1"/>
</dbReference>
<evidence type="ECO:0000313" key="13">
    <source>
        <dbReference type="Ensembl" id="ENSENLP00000005626.1"/>
    </source>
</evidence>
<keyword evidence="7" id="KW-0809">Transit peptide</keyword>
<reference evidence="13" key="3">
    <citation type="submission" date="2025-09" db="UniProtKB">
        <authorList>
            <consortium name="Ensembl"/>
        </authorList>
    </citation>
    <scope>IDENTIFICATION</scope>
</reference>
<keyword evidence="5" id="KW-0597">Phosphoprotein</keyword>
<evidence type="ECO:0000256" key="7">
    <source>
        <dbReference type="ARBA" id="ARBA00022946"/>
    </source>
</evidence>
<dbReference type="Ensembl" id="ENSENLT00000005901.1">
    <property type="protein sequence ID" value="ENSENLP00000005626.1"/>
    <property type="gene ID" value="ENSENLG00000002742.1"/>
</dbReference>
<dbReference type="GO" id="GO:0006393">
    <property type="term" value="P:termination of mitochondrial transcription"/>
    <property type="evidence" value="ECO:0007669"/>
    <property type="project" value="TreeGrafter"/>
</dbReference>
<keyword evidence="14" id="KW-1185">Reference proteome</keyword>
<evidence type="ECO:0000256" key="1">
    <source>
        <dbReference type="ARBA" id="ARBA00004173"/>
    </source>
</evidence>
<evidence type="ECO:0000256" key="9">
    <source>
        <dbReference type="ARBA" id="ARBA00023125"/>
    </source>
</evidence>
<keyword evidence="6" id="KW-0677">Repeat</keyword>
<evidence type="ECO:0000256" key="12">
    <source>
        <dbReference type="ARBA" id="ARBA00037520"/>
    </source>
</evidence>
<keyword evidence="8" id="KW-0805">Transcription regulation</keyword>
<dbReference type="RefSeq" id="XP_029369902.1">
    <property type="nucleotide sequence ID" value="XM_029514042.1"/>
</dbReference>
<evidence type="ECO:0000256" key="3">
    <source>
        <dbReference type="ARBA" id="ARBA00011245"/>
    </source>
</evidence>
<evidence type="ECO:0000313" key="14">
    <source>
        <dbReference type="Proteomes" id="UP000472264"/>
    </source>
</evidence>
<sequence length="385" mass="43289">MAMVPRLRTLLGLHWSLASQHSFGPITERLTSVRLPRTLCSDPTGNDKLKPPVNTENESLLESLNLLGVDVKMVRKRQPGVLRKTSTNENGLAQFLQNKGASCRVIASIISRYPRAIMRSIEHLDQRWDLWRNIFKTDSEIVTILERSPESFFRSCDNGNLEKNIAFLISLGLSTKDLHRMLTTAPRTFSNSLELNKQMVKCLEDICVELGGKNPEQFAKAVISQNVYILIRSTKRVRTNVVNLRTSLKMGDSELLALLQGPGAEILDLSNEYLKKNFNGLQQKMASLGCHKDVIKKLIISYPMVLYIGLTTLSSKLDCLLKGGITMQQIVDKPKVLEYSTANITGRIEELQRLGYDFQKNGISILDSSKKRFAAKIEKLAALQD</sequence>
<keyword evidence="9" id="KW-0238">DNA-binding</keyword>
<evidence type="ECO:0000256" key="5">
    <source>
        <dbReference type="ARBA" id="ARBA00022553"/>
    </source>
</evidence>
<dbReference type="InterPro" id="IPR038538">
    <property type="entry name" value="MTERF_sf"/>
</dbReference>
<evidence type="ECO:0000256" key="10">
    <source>
        <dbReference type="ARBA" id="ARBA00023128"/>
    </source>
</evidence>
<comment type="similarity">
    <text evidence="2">Belongs to the mTERF family.</text>
</comment>
<evidence type="ECO:0008006" key="15">
    <source>
        <dbReference type="Google" id="ProtNLM"/>
    </source>
</evidence>
<dbReference type="GeneID" id="115050910"/>
<evidence type="ECO:0000256" key="2">
    <source>
        <dbReference type="ARBA" id="ARBA00007692"/>
    </source>
</evidence>
<evidence type="ECO:0000256" key="8">
    <source>
        <dbReference type="ARBA" id="ARBA00023015"/>
    </source>
</evidence>
<name>A0A665TQQ2_ECHNA</name>
<dbReference type="CTD" id="7978"/>
<accession>A0A665TQQ2</accession>
<keyword evidence="11" id="KW-0804">Transcription</keyword>
<proteinExistence type="inferred from homology"/>
<protein>
    <recommendedName>
        <fullName evidence="15">Mitochondrial transcription termination factor 1</fullName>
    </recommendedName>
</protein>
<keyword evidence="10" id="KW-0496">Mitochondrion</keyword>
<keyword evidence="4" id="KW-0806">Transcription termination</keyword>
<dbReference type="AlphaFoldDB" id="A0A665TQQ2"/>
<evidence type="ECO:0000256" key="4">
    <source>
        <dbReference type="ARBA" id="ARBA00022472"/>
    </source>
</evidence>
<dbReference type="InterPro" id="IPR003690">
    <property type="entry name" value="MTERF"/>
</dbReference>
<reference evidence="13" key="1">
    <citation type="submission" date="2021-04" db="EMBL/GenBank/DDBJ databases">
        <authorList>
            <consortium name="Wellcome Sanger Institute Data Sharing"/>
        </authorList>
    </citation>
    <scope>NUCLEOTIDE SEQUENCE [LARGE SCALE GENOMIC DNA]</scope>
</reference>
<gene>
    <name evidence="13" type="primary">mterf1</name>
</gene>
<dbReference type="PANTHER" id="PTHR15437:SF2">
    <property type="entry name" value="TRANSCRIPTION TERMINATION FACTOR 1, MITOCHONDRIAL"/>
    <property type="match status" value="1"/>
</dbReference>
<dbReference type="GO" id="GO:0005759">
    <property type="term" value="C:mitochondrial matrix"/>
    <property type="evidence" value="ECO:0007669"/>
    <property type="project" value="TreeGrafter"/>
</dbReference>
<dbReference type="OMA" id="IVSRYPR"/>
<evidence type="ECO:0000256" key="6">
    <source>
        <dbReference type="ARBA" id="ARBA00022737"/>
    </source>
</evidence>